<protein>
    <recommendedName>
        <fullName evidence="3">Bacteriophage lambda head decoration protein D</fullName>
    </recommendedName>
</protein>
<evidence type="ECO:0008006" key="3">
    <source>
        <dbReference type="Google" id="ProtNLM"/>
    </source>
</evidence>
<accession>A0A1H0P747</accession>
<evidence type="ECO:0000313" key="1">
    <source>
        <dbReference type="EMBL" id="SDP00526.1"/>
    </source>
</evidence>
<dbReference type="OrthoDB" id="1667377at2"/>
<evidence type="ECO:0000313" key="2">
    <source>
        <dbReference type="Proteomes" id="UP000182412"/>
    </source>
</evidence>
<sequence>MASLETMTGVTYDELIAGPEVATMTKNVTFKSGTNVKRGALLSIDAGTGKVIATPAAIAAVEADAEHNIEAQDAVPAGVAVYIAKEDVDASAADAVGTVYTRGFFNREKLIASTGDTVTGHEEELRGVGIVLSSLK</sequence>
<reference evidence="1 2" key="1">
    <citation type="submission" date="2016-10" db="EMBL/GenBank/DDBJ databases">
        <authorList>
            <person name="de Groot N.N."/>
        </authorList>
    </citation>
    <scope>NUCLEOTIDE SEQUENCE [LARGE SCALE GENOMIC DNA]</scope>
    <source>
        <strain evidence="1 2">S137</strain>
    </source>
</reference>
<name>A0A1H0P747_SELRU</name>
<gene>
    <name evidence="1" type="ORF">SAMN05216366_104130</name>
</gene>
<dbReference type="AlphaFoldDB" id="A0A1H0P747"/>
<dbReference type="EMBL" id="FNJQ01000004">
    <property type="protein sequence ID" value="SDP00526.1"/>
    <property type="molecule type" value="Genomic_DNA"/>
</dbReference>
<proteinExistence type="predicted"/>
<dbReference type="Proteomes" id="UP000182412">
    <property type="component" value="Unassembled WGS sequence"/>
</dbReference>
<organism evidence="1 2">
    <name type="scientific">Selenomonas ruminantium</name>
    <dbReference type="NCBI Taxonomy" id="971"/>
    <lineage>
        <taxon>Bacteria</taxon>
        <taxon>Bacillati</taxon>
        <taxon>Bacillota</taxon>
        <taxon>Negativicutes</taxon>
        <taxon>Selenomonadales</taxon>
        <taxon>Selenomonadaceae</taxon>
        <taxon>Selenomonas</taxon>
    </lineage>
</organism>
<dbReference type="RefSeq" id="WP_074571476.1">
    <property type="nucleotide sequence ID" value="NZ_FNJQ01000004.1"/>
</dbReference>